<feature type="compositionally biased region" description="Basic and acidic residues" evidence="5">
    <location>
        <begin position="897"/>
        <end position="915"/>
    </location>
</feature>
<evidence type="ECO:0000313" key="8">
    <source>
        <dbReference type="Proteomes" id="UP000027647"/>
    </source>
</evidence>
<dbReference type="eggNOG" id="COG4581">
    <property type="taxonomic scope" value="Bacteria"/>
</dbReference>
<dbReference type="AlphaFoldDB" id="A0A074MCA0"/>
<feature type="compositionally biased region" description="Basic and acidic residues" evidence="5">
    <location>
        <begin position="813"/>
        <end position="823"/>
    </location>
</feature>
<proteinExistence type="predicted"/>
<dbReference type="GO" id="GO:0004386">
    <property type="term" value="F:helicase activity"/>
    <property type="evidence" value="ECO:0007669"/>
    <property type="project" value="UniProtKB-KW"/>
</dbReference>
<dbReference type="GO" id="GO:0005524">
    <property type="term" value="F:ATP binding"/>
    <property type="evidence" value="ECO:0007669"/>
    <property type="project" value="UniProtKB-KW"/>
</dbReference>
<gene>
    <name evidence="7" type="ORF">EH31_12595</name>
</gene>
<dbReference type="SUPFAM" id="SSF52540">
    <property type="entry name" value="P-loop containing nucleoside triphosphate hydrolases"/>
    <property type="match status" value="2"/>
</dbReference>
<feature type="compositionally biased region" description="Low complexity" evidence="5">
    <location>
        <begin position="791"/>
        <end position="800"/>
    </location>
</feature>
<evidence type="ECO:0000256" key="1">
    <source>
        <dbReference type="ARBA" id="ARBA00022741"/>
    </source>
</evidence>
<accession>A0A074MCA0</accession>
<evidence type="ECO:0000256" key="2">
    <source>
        <dbReference type="ARBA" id="ARBA00022801"/>
    </source>
</evidence>
<dbReference type="PANTHER" id="PTHR12131:SF1">
    <property type="entry name" value="ATP-DEPENDENT RNA HELICASE SUPV3L1, MITOCHONDRIAL-RELATED"/>
    <property type="match status" value="1"/>
</dbReference>
<organism evidence="7 8">
    <name type="scientific">Erythrobacter longus</name>
    <dbReference type="NCBI Taxonomy" id="1044"/>
    <lineage>
        <taxon>Bacteria</taxon>
        <taxon>Pseudomonadati</taxon>
        <taxon>Pseudomonadota</taxon>
        <taxon>Alphaproteobacteria</taxon>
        <taxon>Sphingomonadales</taxon>
        <taxon>Erythrobacteraceae</taxon>
        <taxon>Erythrobacter/Porphyrobacter group</taxon>
        <taxon>Erythrobacter</taxon>
    </lineage>
</organism>
<evidence type="ECO:0000259" key="6">
    <source>
        <dbReference type="PROSITE" id="PS51194"/>
    </source>
</evidence>
<name>A0A074MCA0_ERYLO</name>
<evidence type="ECO:0000256" key="5">
    <source>
        <dbReference type="SAM" id="MobiDB-lite"/>
    </source>
</evidence>
<dbReference type="GO" id="GO:0016787">
    <property type="term" value="F:hydrolase activity"/>
    <property type="evidence" value="ECO:0007669"/>
    <property type="project" value="UniProtKB-KW"/>
</dbReference>
<dbReference type="Proteomes" id="UP000027647">
    <property type="component" value="Unassembled WGS sequence"/>
</dbReference>
<dbReference type="PANTHER" id="PTHR12131">
    <property type="entry name" value="ATP-DEPENDENT RNA AND DNA HELICASE"/>
    <property type="match status" value="1"/>
</dbReference>
<dbReference type="Pfam" id="PF00271">
    <property type="entry name" value="Helicase_C"/>
    <property type="match status" value="1"/>
</dbReference>
<dbReference type="InterPro" id="IPR027417">
    <property type="entry name" value="P-loop_NTPase"/>
</dbReference>
<dbReference type="PROSITE" id="PS51194">
    <property type="entry name" value="HELICASE_CTER"/>
    <property type="match status" value="1"/>
</dbReference>
<dbReference type="STRING" id="1044.EH31_12595"/>
<dbReference type="Pfam" id="PF22527">
    <property type="entry name" value="DEXQc_Suv3"/>
    <property type="match status" value="1"/>
</dbReference>
<dbReference type="EMBL" id="JMIW01000005">
    <property type="protein sequence ID" value="KEO89478.1"/>
    <property type="molecule type" value="Genomic_DNA"/>
</dbReference>
<keyword evidence="1" id="KW-0547">Nucleotide-binding</keyword>
<feature type="domain" description="Helicase C-terminal" evidence="6">
    <location>
        <begin position="167"/>
        <end position="339"/>
    </location>
</feature>
<reference evidence="7 8" key="1">
    <citation type="submission" date="2014-04" db="EMBL/GenBank/DDBJ databases">
        <title>A comprehensive comparison of genomes of Erythrobacter spp. strains.</title>
        <authorList>
            <person name="Zheng Q."/>
        </authorList>
    </citation>
    <scope>NUCLEOTIDE SEQUENCE [LARGE SCALE GENOMIC DNA]</scope>
    <source>
        <strain evidence="7 8">DSM 6997</strain>
    </source>
</reference>
<keyword evidence="2" id="KW-0378">Hydrolase</keyword>
<keyword evidence="3 7" id="KW-0347">Helicase</keyword>
<protein>
    <submittedName>
        <fullName evidence="7">Helicase</fullName>
    </submittedName>
</protein>
<sequence>MTSQILHRPPTDSRVRAVLGPTNTGKTHLAIERMCAHSSGMMGFPLRLLAREVYDRVRAIKGDKAVALITGEQRIEPPEARYFCCTMEAMDRLGMGANGPHAFVAIDEAQIGADPERGHIFTDRLMHARGREETMILGSATLEPIVKKLIPGAEMVERPRFSTLTHAGEAKLSRLPPRSAVVAFSTEQVYAMAEALKRFRGGAAVVMGALSPETRNKQVELFQNGEVDYIVATDAIGMGLNLDLHHVAFAALTKFDGKRKRRLTPSEMAQIAGRAGRHQTDGSFGVLSGGGSRSGAPIEFAEEEIYAIEEHQFAPLTKLYWREAEPRFDTLRVLIGDLEAKPQNEVLKPAPEAIDLAVLKRLASEPIADTVKGHGSVRRFWEACSLPDFRALGVDPHSRFVARLWQDLREGYIGADFVAARIAELDRTSGDIDTLQGRIAAIRSWAYICQRPDWVLARDEMAARARGVEARLSDALHARLTERFVNRRTTILMKSLGQDGGALPVTLEPDGRVSVEGETIGRLDGFRFSVDPQAGLADRKMLLSAGEKALPGILSQRAEQLLAAGLDDLSIESGAIQWQGEKLADITVPDDFGTPRLAFPREVSALPDAAREKLEAGLTAWLEGKLAPLEPLRKLSEAARDPGAGSEARALLVTLIDARGVVARENAGLQHLPKEMRPFLRKLGVTFGALDIFARDLLKPAPRQLLHALGLDTRPLQEAMLPVIAQADEIPAGYRLAGSQVIRVDLAEKILRSAFDTRAKASEQAAPVAPKVEAAPAAAEVEADTMPTKEQAAGQADGQADGQGVGQGVGKVEAPEKAAKTEAEPTQQAKTPTKPRPKTANAKFHLDLSLPVSIGLEEENARRLLGSAGFRVQRAKPLEEGAQGPVLPDGWSWRPKRAGDHRSDRRSGQRGDPRKRASKGKGGNQKDRNAKGKGKPQRGDEKRGGKPNHSGPKHAGKRRPKQDFGPARASGAFDKLADLLGG</sequence>
<evidence type="ECO:0000256" key="4">
    <source>
        <dbReference type="ARBA" id="ARBA00022840"/>
    </source>
</evidence>
<keyword evidence="8" id="KW-1185">Reference proteome</keyword>
<dbReference type="SMART" id="SM00490">
    <property type="entry name" value="HELICc"/>
    <property type="match status" value="1"/>
</dbReference>
<dbReference type="InterPro" id="IPR001650">
    <property type="entry name" value="Helicase_C-like"/>
</dbReference>
<feature type="compositionally biased region" description="Basic residues" evidence="5">
    <location>
        <begin position="951"/>
        <end position="960"/>
    </location>
</feature>
<feature type="region of interest" description="Disordered" evidence="5">
    <location>
        <begin position="876"/>
        <end position="982"/>
    </location>
</feature>
<keyword evidence="4" id="KW-0067">ATP-binding</keyword>
<feature type="region of interest" description="Disordered" evidence="5">
    <location>
        <begin position="762"/>
        <end position="841"/>
    </location>
</feature>
<dbReference type="InterPro" id="IPR055206">
    <property type="entry name" value="DEXQc_SUV3"/>
</dbReference>
<evidence type="ECO:0000313" key="7">
    <source>
        <dbReference type="EMBL" id="KEO89478.1"/>
    </source>
</evidence>
<evidence type="ECO:0000256" key="3">
    <source>
        <dbReference type="ARBA" id="ARBA00022806"/>
    </source>
</evidence>
<dbReference type="InterPro" id="IPR050699">
    <property type="entry name" value="RNA-DNA_Helicase"/>
</dbReference>
<comment type="caution">
    <text evidence="7">The sequence shown here is derived from an EMBL/GenBank/DDBJ whole genome shotgun (WGS) entry which is preliminary data.</text>
</comment>
<dbReference type="Gene3D" id="3.40.50.300">
    <property type="entry name" value="P-loop containing nucleotide triphosphate hydrolases"/>
    <property type="match status" value="2"/>
</dbReference>
<feature type="compositionally biased region" description="Low complexity" evidence="5">
    <location>
        <begin position="765"/>
        <end position="780"/>
    </location>
</feature>